<evidence type="ECO:0000256" key="1">
    <source>
        <dbReference type="ARBA" id="ARBA00004141"/>
    </source>
</evidence>
<evidence type="ECO:0000313" key="7">
    <source>
        <dbReference type="EMBL" id="CAF1467042.1"/>
    </source>
</evidence>
<comment type="subcellular location">
    <subcellularLocation>
        <location evidence="1">Membrane</location>
        <topology evidence="1">Multi-pass membrane protein</topology>
    </subcellularLocation>
</comment>
<dbReference type="Proteomes" id="UP000663845">
    <property type="component" value="Unassembled WGS sequence"/>
</dbReference>
<feature type="transmembrane region" description="Helical" evidence="6">
    <location>
        <begin position="76"/>
        <end position="96"/>
    </location>
</feature>
<feature type="transmembrane region" description="Helical" evidence="6">
    <location>
        <begin position="49"/>
        <end position="70"/>
    </location>
</feature>
<protein>
    <submittedName>
        <fullName evidence="8">Uncharacterized protein</fullName>
    </submittedName>
</protein>
<dbReference type="InterPro" id="IPR006696">
    <property type="entry name" value="DUF423"/>
</dbReference>
<evidence type="ECO:0000313" key="8">
    <source>
        <dbReference type="EMBL" id="CAF4144316.1"/>
    </source>
</evidence>
<dbReference type="PANTHER" id="PTHR43461">
    <property type="entry name" value="TRANSMEMBRANE PROTEIN 256"/>
    <property type="match status" value="1"/>
</dbReference>
<comment type="caution">
    <text evidence="8">The sequence shown here is derived from an EMBL/GenBank/DDBJ whole genome shotgun (WGS) entry which is preliminary data.</text>
</comment>
<keyword evidence="4 6" id="KW-1133">Transmembrane helix</keyword>
<dbReference type="Proteomes" id="UP000663844">
    <property type="component" value="Unassembled WGS sequence"/>
</dbReference>
<dbReference type="EMBL" id="CAJOAZ010006761">
    <property type="protein sequence ID" value="CAF4144316.1"/>
    <property type="molecule type" value="Genomic_DNA"/>
</dbReference>
<comment type="similarity">
    <text evidence="2">Belongs to the TMEM256 family.</text>
</comment>
<proteinExistence type="inferred from homology"/>
<evidence type="ECO:0000313" key="9">
    <source>
        <dbReference type="Proteomes" id="UP000663844"/>
    </source>
</evidence>
<dbReference type="GO" id="GO:0016020">
    <property type="term" value="C:membrane"/>
    <property type="evidence" value="ECO:0007669"/>
    <property type="project" value="UniProtKB-SubCell"/>
</dbReference>
<evidence type="ECO:0000256" key="2">
    <source>
        <dbReference type="ARBA" id="ARBA00006208"/>
    </source>
</evidence>
<evidence type="ECO:0000256" key="5">
    <source>
        <dbReference type="ARBA" id="ARBA00023136"/>
    </source>
</evidence>
<name>A0A819XNY1_9BILA</name>
<evidence type="ECO:0000256" key="6">
    <source>
        <dbReference type="SAM" id="Phobius"/>
    </source>
</evidence>
<dbReference type="Pfam" id="PF04241">
    <property type="entry name" value="DUF423"/>
    <property type="match status" value="1"/>
</dbReference>
<organism evidence="8 9">
    <name type="scientific">Adineta steineri</name>
    <dbReference type="NCBI Taxonomy" id="433720"/>
    <lineage>
        <taxon>Eukaryota</taxon>
        <taxon>Metazoa</taxon>
        <taxon>Spiralia</taxon>
        <taxon>Gnathifera</taxon>
        <taxon>Rotifera</taxon>
        <taxon>Eurotatoria</taxon>
        <taxon>Bdelloidea</taxon>
        <taxon>Adinetida</taxon>
        <taxon>Adinetidae</taxon>
        <taxon>Adineta</taxon>
    </lineage>
</organism>
<evidence type="ECO:0000256" key="3">
    <source>
        <dbReference type="ARBA" id="ARBA00022692"/>
    </source>
</evidence>
<accession>A0A819XNY1</accession>
<dbReference type="EMBL" id="CAJNOG010001728">
    <property type="protein sequence ID" value="CAF1467042.1"/>
    <property type="molecule type" value="Genomic_DNA"/>
</dbReference>
<feature type="transmembrane region" description="Helical" evidence="6">
    <location>
        <begin position="103"/>
        <end position="121"/>
    </location>
</feature>
<dbReference type="AlphaFoldDB" id="A0A819XNY1"/>
<keyword evidence="3 6" id="KW-0812">Transmembrane</keyword>
<feature type="transmembrane region" description="Helical" evidence="6">
    <location>
        <begin position="12"/>
        <end position="37"/>
    </location>
</feature>
<reference evidence="8" key="1">
    <citation type="submission" date="2021-02" db="EMBL/GenBank/DDBJ databases">
        <authorList>
            <person name="Nowell W R."/>
        </authorList>
    </citation>
    <scope>NUCLEOTIDE SEQUENCE</scope>
</reference>
<gene>
    <name evidence="7" type="ORF">JYZ213_LOCUS41587</name>
    <name evidence="8" type="ORF">OXD698_LOCUS37716</name>
</gene>
<keyword evidence="5 6" id="KW-0472">Membrane</keyword>
<dbReference type="PANTHER" id="PTHR43461:SF1">
    <property type="entry name" value="TRANSMEMBRANE PROTEIN 256"/>
    <property type="match status" value="1"/>
</dbReference>
<sequence length="124" mass="13324">MSSIIFRNGTLIGGLPLTLCISLSGASASVLGIYSALRLPDTMLEEPKRLLQLAQTFHLVHSVALIALPVVTDSGLSGSLFLSGMVFFCGPIYYQVIFKRRACSWIIGCGGLLLTAGWLFIMKS</sequence>
<evidence type="ECO:0000256" key="4">
    <source>
        <dbReference type="ARBA" id="ARBA00022989"/>
    </source>
</evidence>